<dbReference type="PROSITE" id="PS50848">
    <property type="entry name" value="START"/>
    <property type="match status" value="1"/>
</dbReference>
<dbReference type="InterPro" id="IPR057993">
    <property type="entry name" value="HD-Zip_IV_C"/>
</dbReference>
<evidence type="ECO:0000313" key="10">
    <source>
        <dbReference type="Proteomes" id="UP000008810"/>
    </source>
</evidence>
<proteinExistence type="predicted"/>
<evidence type="ECO:0000256" key="6">
    <source>
        <dbReference type="SAM" id="MobiDB-lite"/>
    </source>
</evidence>
<dbReference type="Gramene" id="PNT76239">
    <property type="protein sequence ID" value="PNT76239"/>
    <property type="gene ID" value="BRADI_1g46252v3"/>
</dbReference>
<keyword evidence="3" id="KW-0371">Homeobox</keyword>
<evidence type="ECO:0000256" key="4">
    <source>
        <dbReference type="ARBA" id="ARBA00023163"/>
    </source>
</evidence>
<dbReference type="STRING" id="15368.A0A2K2DPM3"/>
<evidence type="ECO:0000259" key="7">
    <source>
        <dbReference type="PROSITE" id="PS50848"/>
    </source>
</evidence>
<evidence type="ECO:0000256" key="1">
    <source>
        <dbReference type="ARBA" id="ARBA00023015"/>
    </source>
</evidence>
<evidence type="ECO:0000256" key="2">
    <source>
        <dbReference type="ARBA" id="ARBA00023125"/>
    </source>
</evidence>
<dbReference type="Proteomes" id="UP000008810">
    <property type="component" value="Chromosome 1"/>
</dbReference>
<keyword evidence="2" id="KW-0238">DNA-binding</keyword>
<accession>A0A2K2DPM3</accession>
<evidence type="ECO:0000256" key="3">
    <source>
        <dbReference type="ARBA" id="ARBA00023155"/>
    </source>
</evidence>
<sequence length="424" mass="45926">MPARVTEMERPVMAGKATGAMDEVIRLAKAGDHLWIKVPGSDGYETLNRDTYDRLFGKPGSSSSSKWMEFFPSIVANARTVDNLVNGSDGRSESLILMHEELQMLTPLVQSREFSFLRYCRQIDQRDVDLDVPSRSRRLPSGCLIADMPDGYSKIEDTAPVDALYRDIVNSGAGFGAQRWLGALTNACNRYAALADLAVMNADMVGVTADGRRGMMRLSQRMVANFCSSMTASQHIQWSTIPGAGGNDMTVRFSQLLLADELGLPHAIVLSATTAIWLPIAAEDVFVFLSDANTRNQGRSRWDVLTNGDAVLEVCRIPSGPDPGNRVTLQRVLQESCVDPSGSMVVFAPMDMRAVNLVMSSEDPANIQLLPTGRYQWGGGASHGQGEAKGGAGGSVIGNGGEGSDGRGAHMQSVKWSRKFNRTM</sequence>
<keyword evidence="1" id="KW-0805">Transcription regulation</keyword>
<dbReference type="Pfam" id="PF25797">
    <property type="entry name" value="PDF2_C"/>
    <property type="match status" value="1"/>
</dbReference>
<dbReference type="EMBL" id="CM000880">
    <property type="protein sequence ID" value="PNT76239.1"/>
    <property type="molecule type" value="Genomic_DNA"/>
</dbReference>
<reference evidence="8" key="2">
    <citation type="submission" date="2017-06" db="EMBL/GenBank/DDBJ databases">
        <title>WGS assembly of Brachypodium distachyon.</title>
        <authorList>
            <consortium name="The International Brachypodium Initiative"/>
            <person name="Lucas S."/>
            <person name="Harmon-Smith M."/>
            <person name="Lail K."/>
            <person name="Tice H."/>
            <person name="Grimwood J."/>
            <person name="Bruce D."/>
            <person name="Barry K."/>
            <person name="Shu S."/>
            <person name="Lindquist E."/>
            <person name="Wang M."/>
            <person name="Pitluck S."/>
            <person name="Vogel J.P."/>
            <person name="Garvin D.F."/>
            <person name="Mockler T.C."/>
            <person name="Schmutz J."/>
            <person name="Rokhsar D."/>
            <person name="Bevan M.W."/>
        </authorList>
    </citation>
    <scope>NUCLEOTIDE SEQUENCE</scope>
    <source>
        <strain evidence="8">Bd21</strain>
    </source>
</reference>
<dbReference type="PANTHER" id="PTHR45654:SF12">
    <property type="entry name" value="HOMEOBOX-LEUCINE ZIPPER PROTEIN ROC8"/>
    <property type="match status" value="1"/>
</dbReference>
<dbReference type="InParanoid" id="A0A2K2DPM3"/>
<reference evidence="9" key="3">
    <citation type="submission" date="2018-08" db="UniProtKB">
        <authorList>
            <consortium name="EnsemblPlants"/>
        </authorList>
    </citation>
    <scope>IDENTIFICATION</scope>
    <source>
        <strain evidence="9">cv. Bd21</strain>
    </source>
</reference>
<feature type="domain" description="START" evidence="7">
    <location>
        <begin position="6"/>
        <end position="193"/>
    </location>
</feature>
<feature type="compositionally biased region" description="Gly residues" evidence="6">
    <location>
        <begin position="378"/>
        <end position="403"/>
    </location>
</feature>
<keyword evidence="4" id="KW-0804">Transcription</keyword>
<gene>
    <name evidence="8" type="ORF">BRADI_1g46252v3</name>
</gene>
<dbReference type="AlphaFoldDB" id="A0A2K2DPM3"/>
<reference evidence="8 9" key="1">
    <citation type="journal article" date="2010" name="Nature">
        <title>Genome sequencing and analysis of the model grass Brachypodium distachyon.</title>
        <authorList>
            <consortium name="International Brachypodium Initiative"/>
        </authorList>
    </citation>
    <scope>NUCLEOTIDE SEQUENCE [LARGE SCALE GENOMIC DNA]</scope>
    <source>
        <strain evidence="8 9">Bd21</strain>
    </source>
</reference>
<keyword evidence="5" id="KW-0539">Nucleus</keyword>
<dbReference type="EnsemblPlants" id="PNT76239">
    <property type="protein sequence ID" value="PNT76239"/>
    <property type="gene ID" value="BRADI_1g46252v3"/>
</dbReference>
<dbReference type="InterPro" id="IPR042160">
    <property type="entry name" value="HD-Zip_IV"/>
</dbReference>
<keyword evidence="10" id="KW-1185">Reference proteome</keyword>
<dbReference type="PANTHER" id="PTHR45654">
    <property type="entry name" value="HOMEOBOX-LEUCINE ZIPPER PROTEIN MERISTEM L1"/>
    <property type="match status" value="1"/>
</dbReference>
<evidence type="ECO:0000256" key="5">
    <source>
        <dbReference type="ARBA" id="ARBA00023242"/>
    </source>
</evidence>
<dbReference type="GO" id="GO:0008289">
    <property type="term" value="F:lipid binding"/>
    <property type="evidence" value="ECO:0007669"/>
    <property type="project" value="InterPro"/>
</dbReference>
<dbReference type="SUPFAM" id="SSF55961">
    <property type="entry name" value="Bet v1-like"/>
    <property type="match status" value="1"/>
</dbReference>
<evidence type="ECO:0000313" key="9">
    <source>
        <dbReference type="EnsemblPlants" id="PNT76239"/>
    </source>
</evidence>
<dbReference type="InterPro" id="IPR002913">
    <property type="entry name" value="START_lipid-bd_dom"/>
</dbReference>
<protein>
    <recommendedName>
        <fullName evidence="7">START domain-containing protein</fullName>
    </recommendedName>
</protein>
<organism evidence="8">
    <name type="scientific">Brachypodium distachyon</name>
    <name type="common">Purple false brome</name>
    <name type="synonym">Trachynia distachya</name>
    <dbReference type="NCBI Taxonomy" id="15368"/>
    <lineage>
        <taxon>Eukaryota</taxon>
        <taxon>Viridiplantae</taxon>
        <taxon>Streptophyta</taxon>
        <taxon>Embryophyta</taxon>
        <taxon>Tracheophyta</taxon>
        <taxon>Spermatophyta</taxon>
        <taxon>Magnoliopsida</taxon>
        <taxon>Liliopsida</taxon>
        <taxon>Poales</taxon>
        <taxon>Poaceae</taxon>
        <taxon>BOP clade</taxon>
        <taxon>Pooideae</taxon>
        <taxon>Stipodae</taxon>
        <taxon>Brachypodieae</taxon>
        <taxon>Brachypodium</taxon>
    </lineage>
</organism>
<name>A0A2K2DPM3_BRADI</name>
<evidence type="ECO:0000313" key="8">
    <source>
        <dbReference type="EMBL" id="PNT76239.1"/>
    </source>
</evidence>
<feature type="region of interest" description="Disordered" evidence="6">
    <location>
        <begin position="378"/>
        <end position="424"/>
    </location>
</feature>
<dbReference type="Pfam" id="PF01852">
    <property type="entry name" value="START"/>
    <property type="match status" value="1"/>
</dbReference>
<dbReference type="GO" id="GO:0003677">
    <property type="term" value="F:DNA binding"/>
    <property type="evidence" value="ECO:0007669"/>
    <property type="project" value="UniProtKB-KW"/>
</dbReference>